<dbReference type="PANTHER" id="PTHR43537">
    <property type="entry name" value="TRANSCRIPTIONAL REGULATOR, GNTR FAMILY"/>
    <property type="match status" value="1"/>
</dbReference>
<dbReference type="PROSITE" id="PS50949">
    <property type="entry name" value="HTH_GNTR"/>
    <property type="match status" value="1"/>
</dbReference>
<dbReference type="SMART" id="SM00895">
    <property type="entry name" value="FCD"/>
    <property type="match status" value="1"/>
</dbReference>
<dbReference type="AlphaFoldDB" id="A0A7V8FP68"/>
<evidence type="ECO:0000313" key="6">
    <source>
        <dbReference type="EMBL" id="KAF1021416.1"/>
    </source>
</evidence>
<organism evidence="6 7">
    <name type="scientific">Paracidovorax wautersii</name>
    <dbReference type="NCBI Taxonomy" id="1177982"/>
    <lineage>
        <taxon>Bacteria</taxon>
        <taxon>Pseudomonadati</taxon>
        <taxon>Pseudomonadota</taxon>
        <taxon>Betaproteobacteria</taxon>
        <taxon>Burkholderiales</taxon>
        <taxon>Comamonadaceae</taxon>
        <taxon>Paracidovorax</taxon>
    </lineage>
</organism>
<evidence type="ECO:0000256" key="2">
    <source>
        <dbReference type="ARBA" id="ARBA00023125"/>
    </source>
</evidence>
<feature type="domain" description="HTH gntR-type" evidence="5">
    <location>
        <begin position="30"/>
        <end position="98"/>
    </location>
</feature>
<evidence type="ECO:0000313" key="7">
    <source>
        <dbReference type="Proteomes" id="UP000461670"/>
    </source>
</evidence>
<dbReference type="InterPro" id="IPR000524">
    <property type="entry name" value="Tscrpt_reg_HTH_GntR"/>
</dbReference>
<dbReference type="EMBL" id="WNDQ01000022">
    <property type="protein sequence ID" value="KAF1021416.1"/>
    <property type="molecule type" value="Genomic_DNA"/>
</dbReference>
<dbReference type="Pfam" id="PF00392">
    <property type="entry name" value="GntR"/>
    <property type="match status" value="1"/>
</dbReference>
<protein>
    <submittedName>
        <fullName evidence="6">HTH-type transcriptional regulator LutR</fullName>
    </submittedName>
</protein>
<feature type="region of interest" description="Disordered" evidence="4">
    <location>
        <begin position="1"/>
        <end position="30"/>
    </location>
</feature>
<dbReference type="Pfam" id="PF07729">
    <property type="entry name" value="FCD"/>
    <property type="match status" value="1"/>
</dbReference>
<dbReference type="InterPro" id="IPR036388">
    <property type="entry name" value="WH-like_DNA-bd_sf"/>
</dbReference>
<dbReference type="SUPFAM" id="SSF46785">
    <property type="entry name" value="Winged helix' DNA-binding domain"/>
    <property type="match status" value="1"/>
</dbReference>
<evidence type="ECO:0000259" key="5">
    <source>
        <dbReference type="PROSITE" id="PS50949"/>
    </source>
</evidence>
<keyword evidence="2" id="KW-0238">DNA-binding</keyword>
<comment type="caution">
    <text evidence="6">The sequence shown here is derived from an EMBL/GenBank/DDBJ whole genome shotgun (WGS) entry which is preliminary data.</text>
</comment>
<dbReference type="InterPro" id="IPR011711">
    <property type="entry name" value="GntR_C"/>
</dbReference>
<feature type="region of interest" description="Disordered" evidence="4">
    <location>
        <begin position="249"/>
        <end position="270"/>
    </location>
</feature>
<dbReference type="PANTHER" id="PTHR43537:SF5">
    <property type="entry name" value="UXU OPERON TRANSCRIPTIONAL REGULATOR"/>
    <property type="match status" value="1"/>
</dbReference>
<dbReference type="PRINTS" id="PR00035">
    <property type="entry name" value="HTHGNTR"/>
</dbReference>
<name>A0A7V8FP68_9BURK</name>
<accession>A0A7V8FP68</accession>
<evidence type="ECO:0000256" key="3">
    <source>
        <dbReference type="ARBA" id="ARBA00023163"/>
    </source>
</evidence>
<evidence type="ECO:0000256" key="4">
    <source>
        <dbReference type="SAM" id="MobiDB-lite"/>
    </source>
</evidence>
<dbReference type="InterPro" id="IPR036390">
    <property type="entry name" value="WH_DNA-bd_sf"/>
</dbReference>
<dbReference type="SUPFAM" id="SSF48008">
    <property type="entry name" value="GntR ligand-binding domain-like"/>
    <property type="match status" value="1"/>
</dbReference>
<dbReference type="Gene3D" id="1.10.10.10">
    <property type="entry name" value="Winged helix-like DNA-binding domain superfamily/Winged helix DNA-binding domain"/>
    <property type="match status" value="1"/>
</dbReference>
<evidence type="ECO:0000256" key="1">
    <source>
        <dbReference type="ARBA" id="ARBA00023015"/>
    </source>
</evidence>
<keyword evidence="1" id="KW-0805">Transcription regulation</keyword>
<dbReference type="GO" id="GO:0003700">
    <property type="term" value="F:DNA-binding transcription factor activity"/>
    <property type="evidence" value="ECO:0007669"/>
    <property type="project" value="InterPro"/>
</dbReference>
<dbReference type="Gene3D" id="1.20.120.530">
    <property type="entry name" value="GntR ligand-binding domain-like"/>
    <property type="match status" value="1"/>
</dbReference>
<dbReference type="CDD" id="cd07377">
    <property type="entry name" value="WHTH_GntR"/>
    <property type="match status" value="1"/>
</dbReference>
<reference evidence="7" key="1">
    <citation type="journal article" date="2020" name="MBio">
        <title>Horizontal gene transfer to a defensive symbiont with a reduced genome amongst a multipartite beetle microbiome.</title>
        <authorList>
            <person name="Waterworth S.C."/>
            <person name="Florez L.V."/>
            <person name="Rees E.R."/>
            <person name="Hertweck C."/>
            <person name="Kaltenpoth M."/>
            <person name="Kwan J.C."/>
        </authorList>
    </citation>
    <scope>NUCLEOTIDE SEQUENCE [LARGE SCALE GENOMIC DNA]</scope>
</reference>
<dbReference type="Proteomes" id="UP000461670">
    <property type="component" value="Unassembled WGS sequence"/>
</dbReference>
<dbReference type="GO" id="GO:0003677">
    <property type="term" value="F:DNA binding"/>
    <property type="evidence" value="ECO:0007669"/>
    <property type="project" value="UniProtKB-KW"/>
</dbReference>
<gene>
    <name evidence="6" type="primary">lutR_4</name>
    <name evidence="6" type="ORF">GAK30_01901</name>
</gene>
<dbReference type="InterPro" id="IPR008920">
    <property type="entry name" value="TF_FadR/GntR_C"/>
</dbReference>
<keyword evidence="3" id="KW-0804">Transcription</keyword>
<sequence length="270" mass="29736">MRNSVNTAAHGPHHPSPAMNLPESHRRRGRSLTSEVVTSLSRRIESGEFPTGTKLPSETEIMQQEGVSRTVVREAISRLQAARLVETRHGIGTFVLDKPVTNSLQLDTGNLLTLLDVMAVLEFRISIESEAAGLAAARRTDRHLADMRQALQAFERSVEEHGPGNAVEADIAFHLQIANATGNRYFFDILSQLGNTIIPRVRVNSAALAAADQQAYLQRVNQEHQFILSAIDRKDPEAARAAMRTHLTNSRERLRHAHEQAAAAGTNPRA</sequence>
<proteinExistence type="predicted"/>
<dbReference type="SMART" id="SM00345">
    <property type="entry name" value="HTH_GNTR"/>
    <property type="match status" value="1"/>
</dbReference>